<dbReference type="Gene3D" id="3.30.160.60">
    <property type="entry name" value="Classic Zinc Finger"/>
    <property type="match status" value="1"/>
</dbReference>
<dbReference type="NCBIfam" id="TIGR00247">
    <property type="entry name" value="endolytic transglycosylase MltG"/>
    <property type="match status" value="1"/>
</dbReference>
<evidence type="ECO:0000256" key="2">
    <source>
        <dbReference type="ARBA" id="ARBA00022692"/>
    </source>
</evidence>
<evidence type="ECO:0000313" key="7">
    <source>
        <dbReference type="EMBL" id="MPN14047.1"/>
    </source>
</evidence>
<dbReference type="Pfam" id="PF02618">
    <property type="entry name" value="YceG"/>
    <property type="match status" value="1"/>
</dbReference>
<comment type="caution">
    <text evidence="7">The sequence shown here is derived from an EMBL/GenBank/DDBJ whole genome shotgun (WGS) entry which is preliminary data.</text>
</comment>
<keyword evidence="1" id="KW-1003">Cell membrane</keyword>
<keyword evidence="2" id="KW-0812">Transmembrane</keyword>
<dbReference type="CDD" id="cd08010">
    <property type="entry name" value="MltG_like"/>
    <property type="match status" value="1"/>
</dbReference>
<keyword evidence="5 7" id="KW-0456">Lyase</keyword>
<dbReference type="AlphaFoldDB" id="A0A645FI57"/>
<evidence type="ECO:0000256" key="5">
    <source>
        <dbReference type="ARBA" id="ARBA00023239"/>
    </source>
</evidence>
<dbReference type="PANTHER" id="PTHR30518:SF2">
    <property type="entry name" value="ENDOLYTIC MUREIN TRANSGLYCOSYLASE"/>
    <property type="match status" value="1"/>
</dbReference>
<keyword evidence="3" id="KW-1133">Transmembrane helix</keyword>
<dbReference type="PANTHER" id="PTHR30518">
    <property type="entry name" value="ENDOLYTIC MUREIN TRANSGLYCOSYLASE"/>
    <property type="match status" value="1"/>
</dbReference>
<accession>A0A645FI57</accession>
<keyword evidence="6" id="KW-0961">Cell wall biogenesis/degradation</keyword>
<gene>
    <name evidence="7" type="primary">mltG_35</name>
    <name evidence="7" type="ORF">SDC9_161373</name>
</gene>
<proteinExistence type="inferred from homology"/>
<dbReference type="GO" id="GO:0016829">
    <property type="term" value="F:lyase activity"/>
    <property type="evidence" value="ECO:0007669"/>
    <property type="project" value="UniProtKB-KW"/>
</dbReference>
<evidence type="ECO:0000256" key="4">
    <source>
        <dbReference type="ARBA" id="ARBA00023136"/>
    </source>
</evidence>
<evidence type="ECO:0000256" key="6">
    <source>
        <dbReference type="ARBA" id="ARBA00023316"/>
    </source>
</evidence>
<dbReference type="HAMAP" id="MF_02065">
    <property type="entry name" value="MltG"/>
    <property type="match status" value="1"/>
</dbReference>
<keyword evidence="4" id="KW-0472">Membrane</keyword>
<evidence type="ECO:0000256" key="3">
    <source>
        <dbReference type="ARBA" id="ARBA00022989"/>
    </source>
</evidence>
<organism evidence="7">
    <name type="scientific">bioreactor metagenome</name>
    <dbReference type="NCBI Taxonomy" id="1076179"/>
    <lineage>
        <taxon>unclassified sequences</taxon>
        <taxon>metagenomes</taxon>
        <taxon>ecological metagenomes</taxon>
    </lineage>
</organism>
<dbReference type="GO" id="GO:0071555">
    <property type="term" value="P:cell wall organization"/>
    <property type="evidence" value="ECO:0007669"/>
    <property type="project" value="UniProtKB-KW"/>
</dbReference>
<reference evidence="7" key="1">
    <citation type="submission" date="2019-08" db="EMBL/GenBank/DDBJ databases">
        <authorList>
            <person name="Kucharzyk K."/>
            <person name="Murdoch R.W."/>
            <person name="Higgins S."/>
            <person name="Loffler F."/>
        </authorList>
    </citation>
    <scope>NUCLEOTIDE SEQUENCE</scope>
</reference>
<protein>
    <submittedName>
        <fullName evidence="7">Endolytic murein transglycosylase</fullName>
        <ecNumber evidence="7">4.2.2.-</ecNumber>
    </submittedName>
</protein>
<dbReference type="EMBL" id="VSSQ01060642">
    <property type="protein sequence ID" value="MPN14047.1"/>
    <property type="molecule type" value="Genomic_DNA"/>
</dbReference>
<dbReference type="InterPro" id="IPR003770">
    <property type="entry name" value="MLTG-like"/>
</dbReference>
<evidence type="ECO:0000256" key="1">
    <source>
        <dbReference type="ARBA" id="ARBA00022475"/>
    </source>
</evidence>
<name>A0A645FI57_9ZZZZ</name>
<sequence>MKAGRYLLSPAMSSPEILEELVKGNLLTTKFTIPEGYTLRQIAKVFAEKGIAAEEEFWQCVKEGQFDYGFLEGLPADEHRLEGYLFPDTYVIEIDESLESVINRMLKRYQEIWQALPPKQSNLSDREILILASIVQNEVKLDEERPIAAGIFYNRLAKNMLLQSCSTVQYYFEEPKFPLLTSDTQIDFPYNTYIYQGLPPGPVGSPGKVSLESAMAPADTEYFYFVAREDGTGGHYFSKTLNEHNQAVAQARANRNKQ</sequence>
<dbReference type="EC" id="4.2.2.-" evidence="7"/>